<keyword evidence="9" id="KW-0269">Exonuclease</keyword>
<dbReference type="Proteomes" id="UP000050502">
    <property type="component" value="Unassembled WGS sequence"/>
</dbReference>
<dbReference type="InterPro" id="IPR043128">
    <property type="entry name" value="Rev_trsase/Diguanyl_cyclase"/>
</dbReference>
<evidence type="ECO:0000256" key="10">
    <source>
        <dbReference type="ARBA" id="ARBA00022840"/>
    </source>
</evidence>
<dbReference type="InterPro" id="IPR041062">
    <property type="entry name" value="Csm1_B"/>
</dbReference>
<accession>A0A0M8K6M3</accession>
<keyword evidence="4" id="KW-0808">Transferase</keyword>
<evidence type="ECO:0000256" key="12">
    <source>
        <dbReference type="ARBA" id="ARBA00032922"/>
    </source>
</evidence>
<dbReference type="SUPFAM" id="SSF109604">
    <property type="entry name" value="HD-domain/PDEase-like"/>
    <property type="match status" value="1"/>
</dbReference>
<sequence>MSATPSQHLLALAGLLHDIGKFALRAGVSGNRMWDAEARREFGYKHAMLSAWFAETFVPEPWRKAVIGPVGNHHRPQTREDRIVQLADHLSAGERATNSDDESRKTHPMQLRSIFTRVRLDGEEHPNPEGAYWPLQPLDLTSEFFPAEPLPTSEAERRYETMWEEFEREAATLRETFAEGGSLDAYIESLQALLMRYLWAVPSAYYKSIPDISLYDHSRMTGALAAVLAHADDARIREWLNAPETVDDEAALLIGGDISGVQDFIYTITARGATPGLRGRSFYLQLLGEALARFILRELDLPITNIIYVGGGNFYLLARPTDAEQIPRLRQAITRTLLQHHRGALDVAVEGYPLRVRDFIAGPHLSAAWGHLHERLQRAKRRRFAHLSTAEVADLFQPLGHGGNEETVCAVCGEEHPNVKKDGSGDSAVTKCPACLAFEDLGDNLRRAEVLLLTVQPATDTSLNLAEPAGTWKDVLGAFGLQASVLARQNGALSLPAPTNETYQVALALKDATLTDLTPHPRRAVGRRLLVNTTPILTAAERQALEADASFPDDEKRGLPPADRVKPFSVLAHQARGIKRLGVLRMDVDNLGTLFREGLGNAATLSRVAGLSFAVSLYFEGWVGTIAERMQAQFGDRLYAIYSGGDDLFFVGAWDAVVELAIRVRADLTAYTGGHPGIHASGGMVLVPRKYPLYQAAEEAGAAEEAAKRLRWTDGTHPRQKNAFCFLGEALPWSTFGTDPQCQPGFQTVHQLMHFLEDALQKGAPKSLVRRLIESYMLYMEARQAWQRSQSTTARNGLPQTLWGPWTWRMVYTLKRMEKHVSGANVEQLRRTFQADYSLTSRIGLAARWVDILRVEKQNNQAEAKEVS</sequence>
<evidence type="ECO:0000256" key="5">
    <source>
        <dbReference type="ARBA" id="ARBA00022722"/>
    </source>
</evidence>
<protein>
    <recommendedName>
        <fullName evidence="3">CRISPR system single-strand-specific deoxyribonuclease Cas10/Csm1 (subtype III-A)</fullName>
    </recommendedName>
    <alternativeName>
        <fullName evidence="12">Cyclic oligoadenylate synthase</fullName>
    </alternativeName>
</protein>
<evidence type="ECO:0000256" key="7">
    <source>
        <dbReference type="ARBA" id="ARBA00022759"/>
    </source>
</evidence>
<dbReference type="PANTHER" id="PTHR36528:SF1">
    <property type="entry name" value="CRISPR SYSTEM SINGLE-STRAND-SPECIFIC DEOXYRIBONUCLEASE CAS10_CSM1 (SUBTYPE III-A)"/>
    <property type="match status" value="1"/>
</dbReference>
<name>A0A0M8K6M3_9CHLR</name>
<reference evidence="14" key="1">
    <citation type="journal article" date="2015" name="Genome Announc.">
        <title>Draft Genome Sequence of a Heterotrophic Facultative Anaerobic Thermophilic Bacterium, Ardenticatena maritima Strain 110ST.</title>
        <authorList>
            <person name="Kawaichi S."/>
            <person name="Yoshida T."/>
            <person name="Sako Y."/>
            <person name="Nakamura R."/>
        </authorList>
    </citation>
    <scope>NUCLEOTIDE SEQUENCE [LARGE SCALE GENOMIC DNA]</scope>
    <source>
        <strain evidence="14">110S</strain>
    </source>
</reference>
<dbReference type="Pfam" id="PF01966">
    <property type="entry name" value="HD"/>
    <property type="match status" value="1"/>
</dbReference>
<evidence type="ECO:0000313" key="16">
    <source>
        <dbReference type="Proteomes" id="UP000037784"/>
    </source>
</evidence>
<evidence type="ECO:0000256" key="2">
    <source>
        <dbReference type="ARBA" id="ARBA00005700"/>
    </source>
</evidence>
<comment type="similarity">
    <text evidence="2">Belongs to the CRISPR-associated Cas10/Csm1 family.</text>
</comment>
<dbReference type="Pfam" id="PF22335">
    <property type="entry name" value="Cas10-Cmr2_palm2"/>
    <property type="match status" value="1"/>
</dbReference>
<keyword evidence="6" id="KW-0547">Nucleotide-binding</keyword>
<evidence type="ECO:0000313" key="14">
    <source>
        <dbReference type="EMBL" id="GAP62855.1"/>
    </source>
</evidence>
<comment type="cofactor">
    <cofactor evidence="1">
        <name>a divalent metal cation</name>
        <dbReference type="ChEBI" id="CHEBI:60240"/>
    </cofactor>
</comment>
<dbReference type="GO" id="GO:0016740">
    <property type="term" value="F:transferase activity"/>
    <property type="evidence" value="ECO:0007669"/>
    <property type="project" value="UniProtKB-KW"/>
</dbReference>
<evidence type="ECO:0000256" key="6">
    <source>
        <dbReference type="ARBA" id="ARBA00022741"/>
    </source>
</evidence>
<proteinExistence type="inferred from homology"/>
<reference evidence="16" key="3">
    <citation type="submission" date="2015-08" db="EMBL/GenBank/DDBJ databases">
        <title>Draft Genome Sequence of a Heterotrophic Facultative Anaerobic Bacterium Ardenticatena maritima Strain 110S.</title>
        <authorList>
            <person name="Kawaichi S."/>
            <person name="Yoshida T."/>
            <person name="Sako Y."/>
            <person name="Nakamura R."/>
        </authorList>
    </citation>
    <scope>NUCLEOTIDE SEQUENCE [LARGE SCALE GENOMIC DNA]</scope>
    <source>
        <strain evidence="16">110S</strain>
    </source>
</reference>
<evidence type="ECO:0000256" key="4">
    <source>
        <dbReference type="ARBA" id="ARBA00022679"/>
    </source>
</evidence>
<dbReference type="Gene3D" id="3.30.70.270">
    <property type="match status" value="1"/>
</dbReference>
<dbReference type="GO" id="GO:0004527">
    <property type="term" value="F:exonuclease activity"/>
    <property type="evidence" value="ECO:0007669"/>
    <property type="project" value="UniProtKB-KW"/>
</dbReference>
<keyword evidence="16" id="KW-1185">Reference proteome</keyword>
<dbReference type="EMBL" id="LGKN01000003">
    <property type="protein sequence ID" value="KPL89404.1"/>
    <property type="molecule type" value="Genomic_DNA"/>
</dbReference>
<dbReference type="Gene3D" id="1.10.3210.10">
    <property type="entry name" value="Hypothetical protein af1432"/>
    <property type="match status" value="1"/>
</dbReference>
<dbReference type="GO" id="GO:0004519">
    <property type="term" value="F:endonuclease activity"/>
    <property type="evidence" value="ECO:0007669"/>
    <property type="project" value="UniProtKB-KW"/>
</dbReference>
<dbReference type="InterPro" id="IPR000160">
    <property type="entry name" value="GGDEF_dom"/>
</dbReference>
<evidence type="ECO:0000259" key="13">
    <source>
        <dbReference type="PROSITE" id="PS50887"/>
    </source>
</evidence>
<comment type="caution">
    <text evidence="14">The sequence shown here is derived from an EMBL/GenBank/DDBJ whole genome shotgun (WGS) entry which is preliminary data.</text>
</comment>
<dbReference type="InterPro" id="IPR006674">
    <property type="entry name" value="HD_domain"/>
</dbReference>
<dbReference type="PANTHER" id="PTHR36528">
    <property type="entry name" value="CRISPR SYSTEM SINGLE-STRAND-SPECIFIC DEOXYRIBONUCLEASE CAS10/CSM1 (SUBTYPE III-A)"/>
    <property type="match status" value="1"/>
</dbReference>
<keyword evidence="7" id="KW-0255">Endonuclease</keyword>
<evidence type="ECO:0000256" key="8">
    <source>
        <dbReference type="ARBA" id="ARBA00022801"/>
    </source>
</evidence>
<feature type="domain" description="GGDEF" evidence="13">
    <location>
        <begin position="579"/>
        <end position="729"/>
    </location>
</feature>
<reference evidence="15 17" key="2">
    <citation type="submission" date="2015-07" db="EMBL/GenBank/DDBJ databases">
        <title>Whole genome sequence of Ardenticatena maritima DSM 23922.</title>
        <authorList>
            <person name="Hemp J."/>
            <person name="Ward L.M."/>
            <person name="Pace L.A."/>
            <person name="Fischer W.W."/>
        </authorList>
    </citation>
    <scope>NUCLEOTIDE SEQUENCE [LARGE SCALE GENOMIC DNA]</scope>
    <source>
        <strain evidence="15 17">110S</strain>
    </source>
</reference>
<dbReference type="InterPro" id="IPR052117">
    <property type="entry name" value="Cas10/Csm1_subtype-III-A"/>
</dbReference>
<dbReference type="PATRIC" id="fig|872965.6.peg.521"/>
<dbReference type="Pfam" id="PF18211">
    <property type="entry name" value="Csm1_B"/>
    <property type="match status" value="1"/>
</dbReference>
<dbReference type="GO" id="GO:0005524">
    <property type="term" value="F:ATP binding"/>
    <property type="evidence" value="ECO:0007669"/>
    <property type="project" value="UniProtKB-KW"/>
</dbReference>
<gene>
    <name evidence="14" type="ORF">ARMA_1278</name>
    <name evidence="15" type="ORF">SE16_02835</name>
</gene>
<keyword evidence="10" id="KW-0067">ATP-binding</keyword>
<keyword evidence="11" id="KW-0051">Antiviral defense</keyword>
<evidence type="ECO:0000256" key="11">
    <source>
        <dbReference type="ARBA" id="ARBA00023118"/>
    </source>
</evidence>
<dbReference type="RefSeq" id="WP_054492746.1">
    <property type="nucleotide sequence ID" value="NZ_BBZA01000088.1"/>
</dbReference>
<dbReference type="GO" id="GO:0051607">
    <property type="term" value="P:defense response to virus"/>
    <property type="evidence" value="ECO:0007669"/>
    <property type="project" value="UniProtKB-KW"/>
</dbReference>
<dbReference type="InterPro" id="IPR013408">
    <property type="entry name" value="Cas10/Csm1"/>
</dbReference>
<organism evidence="14 16">
    <name type="scientific">Ardenticatena maritima</name>
    <dbReference type="NCBI Taxonomy" id="872965"/>
    <lineage>
        <taxon>Bacteria</taxon>
        <taxon>Bacillati</taxon>
        <taxon>Chloroflexota</taxon>
        <taxon>Ardenticatenia</taxon>
        <taxon>Ardenticatenales</taxon>
        <taxon>Ardenticatenaceae</taxon>
        <taxon>Ardenticatena</taxon>
    </lineage>
</organism>
<evidence type="ECO:0000313" key="15">
    <source>
        <dbReference type="EMBL" id="KPL89404.1"/>
    </source>
</evidence>
<dbReference type="AlphaFoldDB" id="A0A0M8K6M3"/>
<evidence type="ECO:0000256" key="1">
    <source>
        <dbReference type="ARBA" id="ARBA00001968"/>
    </source>
</evidence>
<keyword evidence="8" id="KW-0378">Hydrolase</keyword>
<dbReference type="Proteomes" id="UP000037784">
    <property type="component" value="Unassembled WGS sequence"/>
</dbReference>
<dbReference type="OrthoDB" id="9768769at2"/>
<dbReference type="InterPro" id="IPR054767">
    <property type="entry name" value="Cas10-Cmr2_palm2"/>
</dbReference>
<evidence type="ECO:0000256" key="9">
    <source>
        <dbReference type="ARBA" id="ARBA00022839"/>
    </source>
</evidence>
<dbReference type="PROSITE" id="PS50887">
    <property type="entry name" value="GGDEF"/>
    <property type="match status" value="1"/>
</dbReference>
<evidence type="ECO:0000313" key="17">
    <source>
        <dbReference type="Proteomes" id="UP000050502"/>
    </source>
</evidence>
<evidence type="ECO:0000256" key="3">
    <source>
        <dbReference type="ARBA" id="ARBA00014333"/>
    </source>
</evidence>
<dbReference type="NCBIfam" id="TIGR02578">
    <property type="entry name" value="cas_TM1811_Csm1"/>
    <property type="match status" value="1"/>
</dbReference>
<keyword evidence="5" id="KW-0540">Nuclease</keyword>
<dbReference type="EMBL" id="BBZA01000088">
    <property type="protein sequence ID" value="GAP62855.1"/>
    <property type="molecule type" value="Genomic_DNA"/>
</dbReference>
<dbReference type="STRING" id="872965.SE16_02835"/>